<dbReference type="Gene3D" id="3.50.50.100">
    <property type="match status" value="1"/>
</dbReference>
<dbReference type="InterPro" id="IPR054585">
    <property type="entry name" value="NDH2-like_C"/>
</dbReference>
<reference evidence="11 12" key="1">
    <citation type="submission" date="2017-10" db="EMBL/GenBank/DDBJ databases">
        <title>Whole genome of Pedobacter ginsengisoli T01R-27 isolated from tomato rhizosphere.</title>
        <authorList>
            <person name="Weon H.-Y."/>
            <person name="Lee S.A."/>
            <person name="Sang M.K."/>
            <person name="Song J."/>
        </authorList>
    </citation>
    <scope>NUCLEOTIDE SEQUENCE [LARGE SCALE GENOMIC DNA]</scope>
    <source>
        <strain evidence="11 12">T01R-27</strain>
    </source>
</reference>
<dbReference type="SUPFAM" id="SSF51905">
    <property type="entry name" value="FAD/NAD(P)-binding domain"/>
    <property type="match status" value="1"/>
</dbReference>
<sequence>MEQRFPKGNKPRIVIVGGGFGGIELAKKLRNKDVEVIMLDKHNYHTFQPLLYQVATGGLEADSIAFPLRKIFKGQKNLTFRVTEVKKVLPLENAIETTIGIFEYDHLVIATGSTSNFFGQAEIERNAMPMKSIPEALNLRSLLLQNLEAAQIATDKLTEAELLNFVVVGGGPTGVETSGAIAELKKHVLKSDYPELDLKKVNIFLIEGSPELLGAMSVQAQKKSEEFLGELGVTVMTNSRVQSYDGRQLILVDGRIIPTSTVIWSAGVKGVVIDGLNPQCVVRGNRVKVNEVSRVDGHDNIYAIGDVAAMITEEFPNGYPGVAPAAIQQGKQLAENLINIIGNKPTEPFKYFDKGAMATVGRNRAVVDIHKVRFQGIFAWFTWMFVHLMTLVGFRNKLVVFVNWVWSYFSYDRGTRLIIRPFLRGNPEPPVAATPVVEPKPVNDEAKVN</sequence>
<evidence type="ECO:0000256" key="4">
    <source>
        <dbReference type="ARBA" id="ARBA00022827"/>
    </source>
</evidence>
<dbReference type="PRINTS" id="PR00411">
    <property type="entry name" value="PNDRDTASEI"/>
</dbReference>
<evidence type="ECO:0000259" key="10">
    <source>
        <dbReference type="Pfam" id="PF22366"/>
    </source>
</evidence>
<evidence type="ECO:0000256" key="3">
    <source>
        <dbReference type="ARBA" id="ARBA00022630"/>
    </source>
</evidence>
<keyword evidence="5" id="KW-0809">Transit peptide</keyword>
<organism evidence="11 12">
    <name type="scientific">Pedobacter ginsengisoli</name>
    <dbReference type="NCBI Taxonomy" id="363852"/>
    <lineage>
        <taxon>Bacteria</taxon>
        <taxon>Pseudomonadati</taxon>
        <taxon>Bacteroidota</taxon>
        <taxon>Sphingobacteriia</taxon>
        <taxon>Sphingobacteriales</taxon>
        <taxon>Sphingobacteriaceae</taxon>
        <taxon>Pedobacter</taxon>
    </lineage>
</organism>
<dbReference type="GO" id="GO:0050136">
    <property type="term" value="F:NADH dehydrogenase (quinone) (non-electrogenic) activity"/>
    <property type="evidence" value="ECO:0007669"/>
    <property type="project" value="UniProtKB-EC"/>
</dbReference>
<evidence type="ECO:0000256" key="2">
    <source>
        <dbReference type="ARBA" id="ARBA00012637"/>
    </source>
</evidence>
<keyword evidence="3" id="KW-0285">Flavoprotein</keyword>
<dbReference type="AlphaFoldDB" id="A0A2D1U0T6"/>
<dbReference type="EMBL" id="CP024091">
    <property type="protein sequence ID" value="ATP55223.1"/>
    <property type="molecule type" value="Genomic_DNA"/>
</dbReference>
<name>A0A2D1U0T6_9SPHI</name>
<dbReference type="Pfam" id="PF07992">
    <property type="entry name" value="Pyr_redox_2"/>
    <property type="match status" value="1"/>
</dbReference>
<dbReference type="PRINTS" id="PR00368">
    <property type="entry name" value="FADPNR"/>
</dbReference>
<accession>A0A2D1U0T6</accession>
<dbReference type="PANTHER" id="PTHR43706">
    <property type="entry name" value="NADH DEHYDROGENASE"/>
    <property type="match status" value="1"/>
</dbReference>
<dbReference type="RefSeq" id="WP_099437176.1">
    <property type="nucleotide sequence ID" value="NZ_CP024091.1"/>
</dbReference>
<evidence type="ECO:0000256" key="6">
    <source>
        <dbReference type="ARBA" id="ARBA00023002"/>
    </source>
</evidence>
<dbReference type="InterPro" id="IPR023753">
    <property type="entry name" value="FAD/NAD-binding_dom"/>
</dbReference>
<dbReference type="Pfam" id="PF22366">
    <property type="entry name" value="NDH2_C"/>
    <property type="match status" value="1"/>
</dbReference>
<keyword evidence="12" id="KW-1185">Reference proteome</keyword>
<evidence type="ECO:0000256" key="1">
    <source>
        <dbReference type="ARBA" id="ARBA00005272"/>
    </source>
</evidence>
<dbReference type="PANTHER" id="PTHR43706:SF47">
    <property type="entry name" value="EXTERNAL NADH-UBIQUINONE OXIDOREDUCTASE 1, MITOCHONDRIAL-RELATED"/>
    <property type="match status" value="1"/>
</dbReference>
<proteinExistence type="inferred from homology"/>
<dbReference type="Proteomes" id="UP000223749">
    <property type="component" value="Chromosome"/>
</dbReference>
<comment type="catalytic activity">
    <reaction evidence="8">
        <text>a quinone + NADH + H(+) = a quinol + NAD(+)</text>
        <dbReference type="Rhea" id="RHEA:46160"/>
        <dbReference type="ChEBI" id="CHEBI:15378"/>
        <dbReference type="ChEBI" id="CHEBI:24646"/>
        <dbReference type="ChEBI" id="CHEBI:57540"/>
        <dbReference type="ChEBI" id="CHEBI:57945"/>
        <dbReference type="ChEBI" id="CHEBI:132124"/>
        <dbReference type="EC" id="1.6.5.9"/>
    </reaction>
</comment>
<dbReference type="OrthoDB" id="9781621at2"/>
<evidence type="ECO:0000256" key="8">
    <source>
        <dbReference type="ARBA" id="ARBA00047599"/>
    </source>
</evidence>
<gene>
    <name evidence="11" type="ORF">CPT03_01470</name>
</gene>
<comment type="similarity">
    <text evidence="1">Belongs to the NADH dehydrogenase family.</text>
</comment>
<evidence type="ECO:0000259" key="9">
    <source>
        <dbReference type="Pfam" id="PF07992"/>
    </source>
</evidence>
<keyword evidence="6" id="KW-0560">Oxidoreductase</keyword>
<dbReference type="InterPro" id="IPR045024">
    <property type="entry name" value="NDH-2"/>
</dbReference>
<dbReference type="InterPro" id="IPR036188">
    <property type="entry name" value="FAD/NAD-bd_sf"/>
</dbReference>
<evidence type="ECO:0000313" key="11">
    <source>
        <dbReference type="EMBL" id="ATP55223.1"/>
    </source>
</evidence>
<keyword evidence="4" id="KW-0274">FAD</keyword>
<protein>
    <recommendedName>
        <fullName evidence="2">NADH:ubiquinone reductase (non-electrogenic)</fullName>
        <ecNumber evidence="2">1.6.5.9</ecNumber>
    </recommendedName>
</protein>
<keyword evidence="7" id="KW-0520">NAD</keyword>
<dbReference type="KEGG" id="pgs:CPT03_01470"/>
<dbReference type="EC" id="1.6.5.9" evidence="2"/>
<evidence type="ECO:0000256" key="5">
    <source>
        <dbReference type="ARBA" id="ARBA00022946"/>
    </source>
</evidence>
<evidence type="ECO:0000256" key="7">
    <source>
        <dbReference type="ARBA" id="ARBA00023027"/>
    </source>
</evidence>
<feature type="domain" description="External alternative NADH-ubiquinone oxidoreductase-like C-terminal" evidence="10">
    <location>
        <begin position="354"/>
        <end position="408"/>
    </location>
</feature>
<feature type="domain" description="FAD/NAD(P)-binding" evidence="9">
    <location>
        <begin position="12"/>
        <end position="330"/>
    </location>
</feature>
<evidence type="ECO:0000313" key="12">
    <source>
        <dbReference type="Proteomes" id="UP000223749"/>
    </source>
</evidence>